<organism evidence="2 3">
    <name type="scientific">Chaetoceros tenuissimus</name>
    <dbReference type="NCBI Taxonomy" id="426638"/>
    <lineage>
        <taxon>Eukaryota</taxon>
        <taxon>Sar</taxon>
        <taxon>Stramenopiles</taxon>
        <taxon>Ochrophyta</taxon>
        <taxon>Bacillariophyta</taxon>
        <taxon>Coscinodiscophyceae</taxon>
        <taxon>Chaetocerotophycidae</taxon>
        <taxon>Chaetocerotales</taxon>
        <taxon>Chaetocerotaceae</taxon>
        <taxon>Chaetoceros</taxon>
    </lineage>
</organism>
<reference evidence="2 3" key="1">
    <citation type="journal article" date="2021" name="Sci. Rep.">
        <title>The genome of the diatom Chaetoceros tenuissimus carries an ancient integrated fragment of an extant virus.</title>
        <authorList>
            <person name="Hongo Y."/>
            <person name="Kimura K."/>
            <person name="Takaki Y."/>
            <person name="Yoshida Y."/>
            <person name="Baba S."/>
            <person name="Kobayashi G."/>
            <person name="Nagasaki K."/>
            <person name="Hano T."/>
            <person name="Tomaru Y."/>
        </authorList>
    </citation>
    <scope>NUCLEOTIDE SEQUENCE [LARGE SCALE GENOMIC DNA]</scope>
    <source>
        <strain evidence="2 3">NIES-3715</strain>
    </source>
</reference>
<evidence type="ECO:0000256" key="1">
    <source>
        <dbReference type="SAM" id="Phobius"/>
    </source>
</evidence>
<comment type="caution">
    <text evidence="2">The sequence shown here is derived from an EMBL/GenBank/DDBJ whole genome shotgun (WGS) entry which is preliminary data.</text>
</comment>
<name>A0AAD3CKE6_9STRA</name>
<feature type="transmembrane region" description="Helical" evidence="1">
    <location>
        <begin position="125"/>
        <end position="143"/>
    </location>
</feature>
<feature type="transmembrane region" description="Helical" evidence="1">
    <location>
        <begin position="264"/>
        <end position="285"/>
    </location>
</feature>
<feature type="transmembrane region" description="Helical" evidence="1">
    <location>
        <begin position="305"/>
        <end position="324"/>
    </location>
</feature>
<sequence length="472" mass="52857">MSTISPTATPETPDNHDYDTTNPYSSFEAIAPRIAGSITVISSLTIIFIIFKSPQRFTTTYHRIMAGLSFYCILAGFSIGFSTLFLPSSENYNILYKWPQNWTILGNVRSCEFQAFGQSCGIGCAVGYIMSLCIYYVCCLTFRMSKDTIVKRVEWLFHLVPHLIGWTFSIWQLYEKMMNPHIDLPLCFNEVYPPSCKATDLQECERGSNRVAKATSDIGVAFLFCAIGVIFLSLSAVCTTLITRSCKPIERSDHNLAAEEEYSQVCKIGVMHCLLYLASSVISILPLVFNSDRYSHILDNWTRKVLVLLVSPLIGFYNLLVFIWGKIYGYKLLYPSVGLLEALKKLFSSEALGDESLFLSNINIVDQEVQAEEEEVDIDINDYDMILRAEVQSSMDEGKSAKKADTGLDVPVAGPLSLGKQKDELDADAISLISSSLKTPAYNQVPVTKDSEEEDGFFYSTPIIEKSDFYSK</sequence>
<accession>A0AAD3CKE6</accession>
<dbReference type="AlphaFoldDB" id="A0AAD3CKE6"/>
<feature type="transmembrane region" description="Helical" evidence="1">
    <location>
        <begin position="63"/>
        <end position="86"/>
    </location>
</feature>
<keyword evidence="1" id="KW-0812">Transmembrane</keyword>
<keyword evidence="1" id="KW-0472">Membrane</keyword>
<keyword evidence="3" id="KW-1185">Reference proteome</keyword>
<feature type="transmembrane region" description="Helical" evidence="1">
    <location>
        <begin position="155"/>
        <end position="174"/>
    </location>
</feature>
<dbReference type="Proteomes" id="UP001054902">
    <property type="component" value="Unassembled WGS sequence"/>
</dbReference>
<proteinExistence type="predicted"/>
<evidence type="ECO:0000313" key="3">
    <source>
        <dbReference type="Proteomes" id="UP001054902"/>
    </source>
</evidence>
<evidence type="ECO:0000313" key="2">
    <source>
        <dbReference type="EMBL" id="GFH47712.1"/>
    </source>
</evidence>
<gene>
    <name evidence="2" type="ORF">CTEN210_04187</name>
</gene>
<keyword evidence="1" id="KW-1133">Transmembrane helix</keyword>
<feature type="transmembrane region" description="Helical" evidence="1">
    <location>
        <begin position="30"/>
        <end position="51"/>
    </location>
</feature>
<feature type="transmembrane region" description="Helical" evidence="1">
    <location>
        <begin position="218"/>
        <end position="243"/>
    </location>
</feature>
<dbReference type="EMBL" id="BLLK01000023">
    <property type="protein sequence ID" value="GFH47712.1"/>
    <property type="molecule type" value="Genomic_DNA"/>
</dbReference>
<protein>
    <submittedName>
        <fullName evidence="2">Uncharacterized protein</fullName>
    </submittedName>
</protein>